<feature type="coiled-coil region" evidence="5">
    <location>
        <begin position="165"/>
        <end position="259"/>
    </location>
</feature>
<feature type="region of interest" description="Disordered" evidence="6">
    <location>
        <begin position="1"/>
        <end position="64"/>
    </location>
</feature>
<feature type="region of interest" description="Disordered" evidence="6">
    <location>
        <begin position="651"/>
        <end position="674"/>
    </location>
</feature>
<comment type="caution">
    <text evidence="7">The sequence shown here is derived from an EMBL/GenBank/DDBJ whole genome shotgun (WGS) entry which is preliminary data.</text>
</comment>
<evidence type="ECO:0000256" key="1">
    <source>
        <dbReference type="ARBA" id="ARBA00023054"/>
    </source>
</evidence>
<evidence type="ECO:0000256" key="6">
    <source>
        <dbReference type="SAM" id="MobiDB-lite"/>
    </source>
</evidence>
<reference evidence="7" key="2">
    <citation type="submission" date="2023-04" db="EMBL/GenBank/DDBJ databases">
        <authorList>
            <person name="Bruccoleri R.E."/>
            <person name="Oakeley E.J."/>
            <person name="Faust A.-M."/>
            <person name="Dessus-Babus S."/>
            <person name="Altorfer M."/>
            <person name="Burckhardt D."/>
            <person name="Oertli M."/>
            <person name="Naumann U."/>
            <person name="Petersen F."/>
            <person name="Wong J."/>
        </authorList>
    </citation>
    <scope>NUCLEOTIDE SEQUENCE</scope>
    <source>
        <strain evidence="7">GSM-AAB239-AS_SAM_17_03QT</strain>
        <tissue evidence="7">Leaf</tissue>
    </source>
</reference>
<comment type="similarity">
    <text evidence="4">Belongs to the CRWN family.</text>
</comment>
<feature type="coiled-coil region" evidence="5">
    <location>
        <begin position="288"/>
        <end position="386"/>
    </location>
</feature>
<evidence type="ECO:0000256" key="4">
    <source>
        <dbReference type="ARBA" id="ARBA00024208"/>
    </source>
</evidence>
<feature type="compositionally biased region" description="Basic and acidic residues" evidence="6">
    <location>
        <begin position="1172"/>
        <end position="1184"/>
    </location>
</feature>
<feature type="coiled-coil region" evidence="5">
    <location>
        <begin position="410"/>
        <end position="482"/>
    </location>
</feature>
<feature type="compositionally biased region" description="Acidic residues" evidence="6">
    <location>
        <begin position="1214"/>
        <end position="1225"/>
    </location>
</feature>
<sequence length="1242" mass="142412">MFTPQRKGWSLSPRVGERSGPRGAGSSVLGKGKAPTGALPLPPPQALLGENGGDGGGAGDGADDWRRFREEGFLDESVLQRKDREALAARISELENELHEYQYNMGLLLIEKKEWCSSYDELQQRLAEAEEILKREQAAHLIAMSESEKREENLRKALGVEKQCVTDLEKALREMRSEIAEVKFTSDKKLAEANALEASLEEKCLEVERKLHSADAKLAEANRRSSEIDRKLEDVEARERKLQRDLASLNAERKSHEKVFTEQREYLLDWEKKLQDGQMRLVDGQRFLNEREDRLNETDKILKKKEQELEEARRMIDVTTNSLKNKEDDISVRLKDVANKEKEVDVKIKNLEKKERDLLALEEKLNAREREEIQKLLDEHNSILDAKKHDFDLEMEKKRKSFDEEVESRLYAVDKEKKELKRKEEQLTKREQALESKIEKQKNKEKDLDTKSKALKKWEASVKDEEKKLEDERKQILNESQELLVSRTEVESLMAAMKAEEQQILIEKETLILTKEEREQHVKLQSDLKQEIEECRMVKESVAKERETLREEREKFEREWEVLDEKRLALEAEAEKFNDEKQRFEKWRHSEHERLKTEVLQDRAAIQRELEDLRLRKEAFENIVEHERSEALEEAKRAHADAARELEIRRHDLEMNMQKKQEEMEKRLREKENEFEKRKEEEWNRITSSMNINDSKIRKLKVEQDKLEKEKEDLLLSRKKLESDQADIQKDIDTLRTLSRNLKDQREEFIKERDRFLNAAEKCKACQNCGVPISELELLGLQPSMGIVDTGDVLLPSLADVQERMEGKQVIQSPHPIGSQLGSSGGRMSWLQKCSRLFKLSPGKNIDHSSDNQAEMPIQFGERLDMAVSDDETDYGVANNCFDTQRVHPDGGGREVDESKRLDNARDEPEPSLGVAENSVDIARAQSEYDFRETEGDTTIPSTEELNEMEGSSRPPEKDSQPQASVQRRRQPSRRGRAKTTRTRSVKAVVEDAKNILGEASGLELDADVNGIAKESQNNDEESQGALVQTDSVAGKTRQKRHRPPTSEMTNELEAEDSEARSDSVSLGGRRKRRSTAPATPGPKRYNLRGSKVASTVAATQATPEQAKGQKKETSPENQFSKDDHPEESSKDKVENVASMHLLQKSNAGSNIEVNEISSYVLVRHEREAVQHAKEDARESDLIKSVELSEGAGEHGDEVDGTAALPATPSDGNSSEEDDGEDEDDERKNASIGKKLWNFFTT</sequence>
<feature type="region of interest" description="Disordered" evidence="6">
    <location>
        <begin position="882"/>
        <end position="1151"/>
    </location>
</feature>
<feature type="compositionally biased region" description="Gly residues" evidence="6">
    <location>
        <begin position="50"/>
        <end position="60"/>
    </location>
</feature>
<keyword evidence="2" id="KW-0539">Nucleus</keyword>
<keyword evidence="8" id="KW-1185">Reference proteome</keyword>
<dbReference type="GO" id="GO:0006997">
    <property type="term" value="P:nucleus organization"/>
    <property type="evidence" value="ECO:0007669"/>
    <property type="project" value="InterPro"/>
</dbReference>
<dbReference type="PANTHER" id="PTHR31908:SF11">
    <property type="entry name" value="PROTEIN CROWDED NUCLEI 1"/>
    <property type="match status" value="1"/>
</dbReference>
<accession>A0AAX6HDK0</accession>
<feature type="region of interest" description="Disordered" evidence="6">
    <location>
        <begin position="1172"/>
        <end position="1242"/>
    </location>
</feature>
<reference evidence="7" key="1">
    <citation type="journal article" date="2023" name="GigaByte">
        <title>Genome assembly of the bearded iris, Iris pallida Lam.</title>
        <authorList>
            <person name="Bruccoleri R.E."/>
            <person name="Oakeley E.J."/>
            <person name="Faust A.M.E."/>
            <person name="Altorfer M."/>
            <person name="Dessus-Babus S."/>
            <person name="Burckhardt D."/>
            <person name="Oertli M."/>
            <person name="Naumann U."/>
            <person name="Petersen F."/>
            <person name="Wong J."/>
        </authorList>
    </citation>
    <scope>NUCLEOTIDE SEQUENCE</scope>
    <source>
        <strain evidence="7">GSM-AAB239-AS_SAM_17_03QT</strain>
    </source>
</reference>
<proteinExistence type="inferred from homology"/>
<evidence type="ECO:0000256" key="5">
    <source>
        <dbReference type="SAM" id="Coils"/>
    </source>
</evidence>
<comment type="subcellular location">
    <subcellularLocation>
        <location evidence="3">Nucleus lamina</location>
    </subcellularLocation>
</comment>
<dbReference type="GO" id="GO:0005652">
    <property type="term" value="C:nuclear lamina"/>
    <property type="evidence" value="ECO:0007669"/>
    <property type="project" value="UniProtKB-SubCell"/>
</dbReference>
<dbReference type="SUPFAM" id="SSF57997">
    <property type="entry name" value="Tropomyosin"/>
    <property type="match status" value="1"/>
</dbReference>
<evidence type="ECO:0000256" key="2">
    <source>
        <dbReference type="ARBA" id="ARBA00023242"/>
    </source>
</evidence>
<evidence type="ECO:0000313" key="8">
    <source>
        <dbReference type="Proteomes" id="UP001140949"/>
    </source>
</evidence>
<name>A0AAX6HDK0_IRIPA</name>
<protein>
    <submittedName>
        <fullName evidence="7">Protein CROWDED NUCLEI 1-like isoform X1</fullName>
    </submittedName>
</protein>
<keyword evidence="1 5" id="KW-0175">Coiled coil</keyword>
<dbReference type="InterPro" id="IPR040418">
    <property type="entry name" value="CRWN"/>
</dbReference>
<gene>
    <name evidence="7" type="ORF">M6B38_318510</name>
</gene>
<evidence type="ECO:0000313" key="7">
    <source>
        <dbReference type="EMBL" id="KAJ6838651.1"/>
    </source>
</evidence>
<dbReference type="Proteomes" id="UP001140949">
    <property type="component" value="Unassembled WGS sequence"/>
</dbReference>
<feature type="compositionally biased region" description="Basic residues" evidence="6">
    <location>
        <begin position="967"/>
        <end position="985"/>
    </location>
</feature>
<feature type="coiled-coil region" evidence="5">
    <location>
        <begin position="77"/>
        <end position="139"/>
    </location>
</feature>
<dbReference type="EMBL" id="JANAVB010010600">
    <property type="protein sequence ID" value="KAJ6838651.1"/>
    <property type="molecule type" value="Genomic_DNA"/>
</dbReference>
<evidence type="ECO:0000256" key="3">
    <source>
        <dbReference type="ARBA" id="ARBA00024186"/>
    </source>
</evidence>
<feature type="compositionally biased region" description="Basic and acidic residues" evidence="6">
    <location>
        <begin position="885"/>
        <end position="909"/>
    </location>
</feature>
<dbReference type="PANTHER" id="PTHR31908">
    <property type="entry name" value="PROTEIN CROWDED NUCLEI 4"/>
    <property type="match status" value="1"/>
</dbReference>
<dbReference type="AlphaFoldDB" id="A0AAX6HDK0"/>
<organism evidence="7 8">
    <name type="scientific">Iris pallida</name>
    <name type="common">Sweet iris</name>
    <dbReference type="NCBI Taxonomy" id="29817"/>
    <lineage>
        <taxon>Eukaryota</taxon>
        <taxon>Viridiplantae</taxon>
        <taxon>Streptophyta</taxon>
        <taxon>Embryophyta</taxon>
        <taxon>Tracheophyta</taxon>
        <taxon>Spermatophyta</taxon>
        <taxon>Magnoliopsida</taxon>
        <taxon>Liliopsida</taxon>
        <taxon>Asparagales</taxon>
        <taxon>Iridaceae</taxon>
        <taxon>Iridoideae</taxon>
        <taxon>Irideae</taxon>
        <taxon>Iris</taxon>
    </lineage>
</organism>
<feature type="compositionally biased region" description="Basic and acidic residues" evidence="6">
    <location>
        <begin position="1108"/>
        <end position="1135"/>
    </location>
</feature>
<feature type="compositionally biased region" description="Polar residues" evidence="6">
    <location>
        <begin position="1093"/>
        <end position="1104"/>
    </location>
</feature>